<feature type="region of interest" description="Disordered" evidence="1">
    <location>
        <begin position="112"/>
        <end position="140"/>
    </location>
</feature>
<name>A0A645EUI0_9ZZZZ</name>
<feature type="region of interest" description="Disordered" evidence="1">
    <location>
        <begin position="51"/>
        <end position="89"/>
    </location>
</feature>
<feature type="compositionally biased region" description="Basic and acidic residues" evidence="1">
    <location>
        <begin position="51"/>
        <end position="77"/>
    </location>
</feature>
<gene>
    <name evidence="2" type="ORF">SDC9_152336</name>
</gene>
<organism evidence="2">
    <name type="scientific">bioreactor metagenome</name>
    <dbReference type="NCBI Taxonomy" id="1076179"/>
    <lineage>
        <taxon>unclassified sequences</taxon>
        <taxon>metagenomes</taxon>
        <taxon>ecological metagenomes</taxon>
    </lineage>
</organism>
<protein>
    <submittedName>
        <fullName evidence="2">Uncharacterized protein</fullName>
    </submittedName>
</protein>
<dbReference type="AlphaFoldDB" id="A0A645EUI0"/>
<proteinExistence type="predicted"/>
<comment type="caution">
    <text evidence="2">The sequence shown here is derived from an EMBL/GenBank/DDBJ whole genome shotgun (WGS) entry which is preliminary data.</text>
</comment>
<accession>A0A645EUI0</accession>
<dbReference type="EMBL" id="VSSQ01050997">
    <property type="protein sequence ID" value="MPN05086.1"/>
    <property type="molecule type" value="Genomic_DNA"/>
</dbReference>
<evidence type="ECO:0000313" key="2">
    <source>
        <dbReference type="EMBL" id="MPN05086.1"/>
    </source>
</evidence>
<reference evidence="2" key="1">
    <citation type="submission" date="2019-08" db="EMBL/GenBank/DDBJ databases">
        <authorList>
            <person name="Kucharzyk K."/>
            <person name="Murdoch R.W."/>
            <person name="Higgins S."/>
            <person name="Loffler F."/>
        </authorList>
    </citation>
    <scope>NUCLEOTIDE SEQUENCE</scope>
</reference>
<sequence>MHEQVVGLVFRQTQFMHHAGCHRERGDTGSADHGVDLLLGEEVHNLAEDHATRGIKDERHEAKGKNHQRLEREERSGLHVGGNGEAEHEGDQVCKHLLRGFGQRTKHAALADEVAKHQEADQSNRARRKDAGDHGDDDREEDLRRLGNAASGVFHTDSAFFFRGEQFDDWRLDDWYQRHVGVGRDNDRP</sequence>
<evidence type="ECO:0000256" key="1">
    <source>
        <dbReference type="SAM" id="MobiDB-lite"/>
    </source>
</evidence>